<evidence type="ECO:0000313" key="3">
    <source>
        <dbReference type="Proteomes" id="UP000005839"/>
    </source>
</evidence>
<evidence type="ECO:0000256" key="1">
    <source>
        <dbReference type="SAM" id="Phobius"/>
    </source>
</evidence>
<evidence type="ECO:0000313" key="2">
    <source>
        <dbReference type="EMBL" id="EDP98982.1"/>
    </source>
</evidence>
<dbReference type="STRING" id="314608.KT99_00156"/>
<sequence length="39" mass="4272">MNTKIKLGDIKEKQAPCGMGEPVVAGVIVAVVRFFLKRK</sequence>
<dbReference type="EMBL" id="ABIC01000057">
    <property type="protein sequence ID" value="EDP98982.1"/>
    <property type="molecule type" value="Genomic_DNA"/>
</dbReference>
<accession>A9DJB4</accession>
<reference evidence="2 3" key="1">
    <citation type="submission" date="2007-10" db="EMBL/GenBank/DDBJ databases">
        <authorList>
            <person name="Yayanos A."/>
            <person name="Ferriera S."/>
            <person name="Johnson J."/>
            <person name="Kravitz S."/>
            <person name="Halpern A."/>
            <person name="Remington K."/>
            <person name="Beeson K."/>
            <person name="Tran B."/>
            <person name="Rogers Y.-H."/>
            <person name="Friedman R."/>
            <person name="Venter J.C."/>
        </authorList>
    </citation>
    <scope>NUCLEOTIDE SEQUENCE [LARGE SCALE GENOMIC DNA]</scope>
    <source>
        <strain evidence="2 3">KT99</strain>
    </source>
</reference>
<keyword evidence="1" id="KW-0472">Membrane</keyword>
<organism evidence="2 3">
    <name type="scientific">Shewanella benthica KT99</name>
    <dbReference type="NCBI Taxonomy" id="314608"/>
    <lineage>
        <taxon>Bacteria</taxon>
        <taxon>Pseudomonadati</taxon>
        <taxon>Pseudomonadota</taxon>
        <taxon>Gammaproteobacteria</taxon>
        <taxon>Alteromonadales</taxon>
        <taxon>Shewanellaceae</taxon>
        <taxon>Shewanella</taxon>
    </lineage>
</organism>
<keyword evidence="3" id="KW-1185">Reference proteome</keyword>
<keyword evidence="1" id="KW-0812">Transmembrane</keyword>
<gene>
    <name evidence="2" type="ORF">KT99_00156</name>
</gene>
<proteinExistence type="predicted"/>
<keyword evidence="1" id="KW-1133">Transmembrane helix</keyword>
<name>A9DJB4_9GAMM</name>
<dbReference type="Proteomes" id="UP000005839">
    <property type="component" value="Unassembled WGS sequence"/>
</dbReference>
<feature type="transmembrane region" description="Helical" evidence="1">
    <location>
        <begin position="20"/>
        <end position="36"/>
    </location>
</feature>
<protein>
    <submittedName>
        <fullName evidence="2">Uncharacterized protein</fullName>
    </submittedName>
</protein>
<comment type="caution">
    <text evidence="2">The sequence shown here is derived from an EMBL/GenBank/DDBJ whole genome shotgun (WGS) entry which is preliminary data.</text>
</comment>
<dbReference type="AlphaFoldDB" id="A9DJB4"/>